<dbReference type="EC" id="1.3.1.-" evidence="12"/>
<reference evidence="16 17" key="1">
    <citation type="submission" date="2019-01" db="EMBL/GenBank/DDBJ databases">
        <title>Weissella sp. nov., a novel lactic acid bacterium isolated from animal feces.</title>
        <authorList>
            <person name="Wang L.-T."/>
        </authorList>
    </citation>
    <scope>NUCLEOTIDE SEQUENCE [LARGE SCALE GENOMIC DNA]</scope>
    <source>
        <strain evidence="16 17">8H-2</strain>
    </source>
</reference>
<comment type="catalytic activity">
    <reaction evidence="11">
        <text>a 5,6-dihydrouridine in tRNA + NAD(+) = a uridine in tRNA + NADH + H(+)</text>
        <dbReference type="Rhea" id="RHEA:54452"/>
        <dbReference type="Rhea" id="RHEA-COMP:13339"/>
        <dbReference type="Rhea" id="RHEA-COMP:13887"/>
        <dbReference type="ChEBI" id="CHEBI:15378"/>
        <dbReference type="ChEBI" id="CHEBI:57540"/>
        <dbReference type="ChEBI" id="CHEBI:57945"/>
        <dbReference type="ChEBI" id="CHEBI:65315"/>
        <dbReference type="ChEBI" id="CHEBI:74443"/>
    </reaction>
</comment>
<comment type="caution">
    <text evidence="16">The sequence shown here is derived from an EMBL/GenBank/DDBJ whole genome shotgun (WGS) entry which is preliminary data.</text>
</comment>
<comment type="catalytic activity">
    <reaction evidence="10">
        <text>a 5,6-dihydrouridine in tRNA + NADP(+) = a uridine in tRNA + NADPH + H(+)</text>
        <dbReference type="Rhea" id="RHEA:23624"/>
        <dbReference type="Rhea" id="RHEA-COMP:13339"/>
        <dbReference type="Rhea" id="RHEA-COMP:13887"/>
        <dbReference type="ChEBI" id="CHEBI:15378"/>
        <dbReference type="ChEBI" id="CHEBI:57783"/>
        <dbReference type="ChEBI" id="CHEBI:58349"/>
        <dbReference type="ChEBI" id="CHEBI:65315"/>
        <dbReference type="ChEBI" id="CHEBI:74443"/>
    </reaction>
</comment>
<dbReference type="AlphaFoldDB" id="A0A6C2C601"/>
<comment type="similarity">
    <text evidence="12">Belongs to the dus family.</text>
</comment>
<dbReference type="Gene3D" id="3.20.20.70">
    <property type="entry name" value="Aldolase class I"/>
    <property type="match status" value="1"/>
</dbReference>
<feature type="active site" description="Proton donor" evidence="13">
    <location>
        <position position="121"/>
    </location>
</feature>
<keyword evidence="5 12" id="KW-0288">FMN</keyword>
<evidence type="ECO:0000313" key="17">
    <source>
        <dbReference type="Proteomes" id="UP000371977"/>
    </source>
</evidence>
<evidence type="ECO:0000256" key="12">
    <source>
        <dbReference type="PIRNR" id="PIRNR006621"/>
    </source>
</evidence>
<dbReference type="InterPro" id="IPR001269">
    <property type="entry name" value="DUS_fam"/>
</dbReference>
<dbReference type="SUPFAM" id="SSF51395">
    <property type="entry name" value="FMN-linked oxidoreductases"/>
    <property type="match status" value="1"/>
</dbReference>
<evidence type="ECO:0000256" key="2">
    <source>
        <dbReference type="ARBA" id="ARBA00002790"/>
    </source>
</evidence>
<feature type="binding site" evidence="14">
    <location>
        <position position="91"/>
    </location>
    <ligand>
        <name>FMN</name>
        <dbReference type="ChEBI" id="CHEBI:58210"/>
    </ligand>
</feature>
<feature type="domain" description="DUS-like FMN-binding" evidence="15">
    <location>
        <begin position="32"/>
        <end position="332"/>
    </location>
</feature>
<keyword evidence="17" id="KW-1185">Reference proteome</keyword>
<dbReference type="Pfam" id="PF01207">
    <property type="entry name" value="Dus"/>
    <property type="match status" value="1"/>
</dbReference>
<evidence type="ECO:0000256" key="14">
    <source>
        <dbReference type="PIRSR" id="PIRSR006621-2"/>
    </source>
</evidence>
<evidence type="ECO:0000256" key="8">
    <source>
        <dbReference type="ARBA" id="ARBA00022884"/>
    </source>
</evidence>
<evidence type="ECO:0000256" key="4">
    <source>
        <dbReference type="ARBA" id="ARBA00022630"/>
    </source>
</evidence>
<evidence type="ECO:0000259" key="15">
    <source>
        <dbReference type="Pfam" id="PF01207"/>
    </source>
</evidence>
<gene>
    <name evidence="16" type="ORF">ESZ50_07150</name>
</gene>
<dbReference type="PANTHER" id="PTHR11082:SF25">
    <property type="entry name" value="DUS-LIKE FMN-BINDING DOMAIN-CONTAINING PROTEIN"/>
    <property type="match status" value="1"/>
</dbReference>
<dbReference type="GO" id="GO:0000049">
    <property type="term" value="F:tRNA binding"/>
    <property type="evidence" value="ECO:0007669"/>
    <property type="project" value="UniProtKB-KW"/>
</dbReference>
<dbReference type="InterPro" id="IPR018517">
    <property type="entry name" value="tRNA_hU_synthase_CS"/>
</dbReference>
<evidence type="ECO:0000256" key="3">
    <source>
        <dbReference type="ARBA" id="ARBA00022555"/>
    </source>
</evidence>
<sequence>MIQAKSAFWQKVVDDAQANPATGLDQTPFFTLAPMEAVTDTVFRRVVEKAAGPDAYYTEFTNARSISHPKAKFTVQGRLAYVADEKKPIVQLWGNREIDFESSALELRDRGFEAIDINMGCPDSTVIKNGGGSDLIRHFDSAKEVITGAKKAGLPVSVKTRLGFNDLETFRTWLPFLLEQDVQVLTVHLRTRKEMSKVEPHYEFIDEILKMRDEIAPNTLIQFNGDIKDRQAGLELARQHPGIDGIMIGRGIFENPFAFEVTTTDHSLDETLALLRLQLDLYDQFTAEFGPMHFQKLKRFFKIYVRNFSYASDLRLALMETKTTAEVREVLDEFDRQWAAKATQSASNTTI</sequence>
<evidence type="ECO:0000256" key="7">
    <source>
        <dbReference type="ARBA" id="ARBA00022857"/>
    </source>
</evidence>
<feature type="binding site" evidence="14">
    <location>
        <begin position="249"/>
        <end position="250"/>
    </location>
    <ligand>
        <name>FMN</name>
        <dbReference type="ChEBI" id="CHEBI:58210"/>
    </ligand>
</feature>
<evidence type="ECO:0000256" key="11">
    <source>
        <dbReference type="ARBA" id="ARBA00048802"/>
    </source>
</evidence>
<keyword evidence="4 12" id="KW-0285">Flavoprotein</keyword>
<comment type="cofactor">
    <cofactor evidence="1 12 14">
        <name>FMN</name>
        <dbReference type="ChEBI" id="CHEBI:58210"/>
    </cofactor>
</comment>
<keyword evidence="7" id="KW-0521">NADP</keyword>
<dbReference type="Gene3D" id="1.10.1200.80">
    <property type="entry name" value="Putative flavin oxidoreducatase, domain 2"/>
    <property type="match status" value="1"/>
</dbReference>
<comment type="function">
    <text evidence="2 12">Catalyzes the synthesis of 5,6-dihydrouridine (D), a modified base found in the D-loop of most tRNAs, via the reduction of the C5-C6 double bond in target uridines.</text>
</comment>
<dbReference type="PIRSF" id="PIRSF006621">
    <property type="entry name" value="Dus"/>
    <property type="match status" value="1"/>
</dbReference>
<feature type="binding site" evidence="14">
    <location>
        <position position="188"/>
    </location>
    <ligand>
        <name>FMN</name>
        <dbReference type="ChEBI" id="CHEBI:58210"/>
    </ligand>
</feature>
<keyword evidence="14" id="KW-0547">Nucleotide-binding</keyword>
<dbReference type="CDD" id="cd02801">
    <property type="entry name" value="DUS_like_FMN"/>
    <property type="match status" value="1"/>
</dbReference>
<feature type="binding site" evidence="14">
    <location>
        <position position="159"/>
    </location>
    <ligand>
        <name>FMN</name>
        <dbReference type="ChEBI" id="CHEBI:58210"/>
    </ligand>
</feature>
<evidence type="ECO:0000256" key="6">
    <source>
        <dbReference type="ARBA" id="ARBA00022694"/>
    </source>
</evidence>
<dbReference type="InterPro" id="IPR013785">
    <property type="entry name" value="Aldolase_TIM"/>
</dbReference>
<keyword evidence="9 12" id="KW-0560">Oxidoreductase</keyword>
<dbReference type="OrthoDB" id="9764501at2"/>
<evidence type="ECO:0000256" key="1">
    <source>
        <dbReference type="ARBA" id="ARBA00001917"/>
    </source>
</evidence>
<evidence type="ECO:0000256" key="9">
    <source>
        <dbReference type="ARBA" id="ARBA00023002"/>
    </source>
</evidence>
<accession>A0A6C2C601</accession>
<dbReference type="InterPro" id="IPR024036">
    <property type="entry name" value="tRNA-dHydroUridine_Synthase_C"/>
</dbReference>
<dbReference type="RefSeq" id="WP_148622878.1">
    <property type="nucleotide sequence ID" value="NZ_SDGZ01000015.1"/>
</dbReference>
<dbReference type="GO" id="GO:0050660">
    <property type="term" value="F:flavin adenine dinucleotide binding"/>
    <property type="evidence" value="ECO:0007669"/>
    <property type="project" value="InterPro"/>
</dbReference>
<organism evidence="16 17">
    <name type="scientific">Weissella muntiaci</name>
    <dbReference type="NCBI Taxonomy" id="2508881"/>
    <lineage>
        <taxon>Bacteria</taxon>
        <taxon>Bacillati</taxon>
        <taxon>Bacillota</taxon>
        <taxon>Bacilli</taxon>
        <taxon>Lactobacillales</taxon>
        <taxon>Lactobacillaceae</taxon>
        <taxon>Weissella</taxon>
    </lineage>
</organism>
<dbReference type="EMBL" id="SDGZ01000015">
    <property type="protein sequence ID" value="TYC49016.1"/>
    <property type="molecule type" value="Genomic_DNA"/>
</dbReference>
<keyword evidence="6 12" id="KW-0819">tRNA processing</keyword>
<protein>
    <recommendedName>
        <fullName evidence="12">tRNA-dihydrouridine synthase</fullName>
        <ecNumber evidence="12">1.3.1.-</ecNumber>
    </recommendedName>
</protein>
<evidence type="ECO:0000313" key="16">
    <source>
        <dbReference type="EMBL" id="TYC49016.1"/>
    </source>
</evidence>
<name>A0A6C2C601_9LACO</name>
<evidence type="ECO:0000256" key="5">
    <source>
        <dbReference type="ARBA" id="ARBA00022643"/>
    </source>
</evidence>
<evidence type="ECO:0000256" key="10">
    <source>
        <dbReference type="ARBA" id="ARBA00048205"/>
    </source>
</evidence>
<dbReference type="GO" id="GO:0017150">
    <property type="term" value="F:tRNA dihydrouridine synthase activity"/>
    <property type="evidence" value="ECO:0007669"/>
    <property type="project" value="InterPro"/>
</dbReference>
<dbReference type="Proteomes" id="UP000371977">
    <property type="component" value="Unassembled WGS sequence"/>
</dbReference>
<dbReference type="PANTHER" id="PTHR11082">
    <property type="entry name" value="TRNA-DIHYDROURIDINE SYNTHASE"/>
    <property type="match status" value="1"/>
</dbReference>
<dbReference type="InterPro" id="IPR035587">
    <property type="entry name" value="DUS-like_FMN-bd"/>
</dbReference>
<evidence type="ECO:0000256" key="13">
    <source>
        <dbReference type="PIRSR" id="PIRSR006621-1"/>
    </source>
</evidence>
<keyword evidence="3" id="KW-0820">tRNA-binding</keyword>
<proteinExistence type="inferred from homology"/>
<keyword evidence="8" id="KW-0694">RNA-binding</keyword>
<dbReference type="PROSITE" id="PS01136">
    <property type="entry name" value="UPF0034"/>
    <property type="match status" value="1"/>
</dbReference>